<evidence type="ECO:0000313" key="2">
    <source>
        <dbReference type="Proteomes" id="UP000075809"/>
    </source>
</evidence>
<protein>
    <submittedName>
        <fullName evidence="1">Uncharacterized protein</fullName>
    </submittedName>
</protein>
<dbReference type="Proteomes" id="UP000075809">
    <property type="component" value="Unassembled WGS sequence"/>
</dbReference>
<accession>A0A151XC88</accession>
<gene>
    <name evidence="1" type="ORF">ALC60_03057</name>
</gene>
<evidence type="ECO:0000313" key="1">
    <source>
        <dbReference type="EMBL" id="KYQ58006.1"/>
    </source>
</evidence>
<dbReference type="AlphaFoldDB" id="A0A151XC88"/>
<name>A0A151XC88_9HYME</name>
<dbReference type="EMBL" id="KQ982314">
    <property type="protein sequence ID" value="KYQ58006.1"/>
    <property type="molecule type" value="Genomic_DNA"/>
</dbReference>
<keyword evidence="2" id="KW-1185">Reference proteome</keyword>
<reference evidence="1 2" key="1">
    <citation type="submission" date="2015-09" db="EMBL/GenBank/DDBJ databases">
        <title>Trachymyrmex zeteki WGS genome.</title>
        <authorList>
            <person name="Nygaard S."/>
            <person name="Hu H."/>
            <person name="Boomsma J."/>
            <person name="Zhang G."/>
        </authorList>
    </citation>
    <scope>NUCLEOTIDE SEQUENCE [LARGE SCALE GENOMIC DNA]</scope>
    <source>
        <strain evidence="1">Tzet28-1</strain>
        <tissue evidence="1">Whole body</tissue>
    </source>
</reference>
<organism evidence="1 2">
    <name type="scientific">Mycetomoellerius zeteki</name>
    <dbReference type="NCBI Taxonomy" id="64791"/>
    <lineage>
        <taxon>Eukaryota</taxon>
        <taxon>Metazoa</taxon>
        <taxon>Ecdysozoa</taxon>
        <taxon>Arthropoda</taxon>
        <taxon>Hexapoda</taxon>
        <taxon>Insecta</taxon>
        <taxon>Pterygota</taxon>
        <taxon>Neoptera</taxon>
        <taxon>Endopterygota</taxon>
        <taxon>Hymenoptera</taxon>
        <taxon>Apocrita</taxon>
        <taxon>Aculeata</taxon>
        <taxon>Formicoidea</taxon>
        <taxon>Formicidae</taxon>
        <taxon>Myrmicinae</taxon>
        <taxon>Mycetomoellerius</taxon>
    </lineage>
</organism>
<sequence>MTSRYFSPCPLSSVQRKCRDTHVRFATIGSQHNRQRNSYALSN</sequence>
<proteinExistence type="predicted"/>